<dbReference type="AlphaFoldDB" id="A0A1Y1ZNA3"/>
<proteinExistence type="predicted"/>
<feature type="region of interest" description="Disordered" evidence="1">
    <location>
        <begin position="192"/>
        <end position="279"/>
    </location>
</feature>
<feature type="compositionally biased region" description="Basic and acidic residues" evidence="1">
    <location>
        <begin position="219"/>
        <end position="246"/>
    </location>
</feature>
<feature type="compositionally biased region" description="Acidic residues" evidence="1">
    <location>
        <begin position="247"/>
        <end position="265"/>
    </location>
</feature>
<protein>
    <submittedName>
        <fullName evidence="3">Uncharacterized protein</fullName>
    </submittedName>
</protein>
<dbReference type="Proteomes" id="UP000193144">
    <property type="component" value="Unassembled WGS sequence"/>
</dbReference>
<evidence type="ECO:0000256" key="1">
    <source>
        <dbReference type="SAM" id="MobiDB-lite"/>
    </source>
</evidence>
<dbReference type="EMBL" id="MCFA01000062">
    <property type="protein sequence ID" value="ORY11305.1"/>
    <property type="molecule type" value="Genomic_DNA"/>
</dbReference>
<name>A0A1Y1ZNA3_9PLEO</name>
<evidence type="ECO:0000256" key="2">
    <source>
        <dbReference type="SAM" id="SignalP"/>
    </source>
</evidence>
<evidence type="ECO:0000313" key="4">
    <source>
        <dbReference type="Proteomes" id="UP000193144"/>
    </source>
</evidence>
<evidence type="ECO:0000313" key="3">
    <source>
        <dbReference type="EMBL" id="ORY11305.1"/>
    </source>
</evidence>
<feature type="signal peptide" evidence="2">
    <location>
        <begin position="1"/>
        <end position="24"/>
    </location>
</feature>
<organism evidence="3 4">
    <name type="scientific">Clohesyomyces aquaticus</name>
    <dbReference type="NCBI Taxonomy" id="1231657"/>
    <lineage>
        <taxon>Eukaryota</taxon>
        <taxon>Fungi</taxon>
        <taxon>Dikarya</taxon>
        <taxon>Ascomycota</taxon>
        <taxon>Pezizomycotina</taxon>
        <taxon>Dothideomycetes</taxon>
        <taxon>Pleosporomycetidae</taxon>
        <taxon>Pleosporales</taxon>
        <taxon>Lindgomycetaceae</taxon>
        <taxon>Clohesyomyces</taxon>
    </lineage>
</organism>
<accession>A0A1Y1ZNA3</accession>
<reference evidence="3 4" key="1">
    <citation type="submission" date="2016-07" db="EMBL/GenBank/DDBJ databases">
        <title>Pervasive Adenine N6-methylation of Active Genes in Fungi.</title>
        <authorList>
            <consortium name="DOE Joint Genome Institute"/>
            <person name="Mondo S.J."/>
            <person name="Dannebaum R.O."/>
            <person name="Kuo R.C."/>
            <person name="Labutti K."/>
            <person name="Haridas S."/>
            <person name="Kuo A."/>
            <person name="Salamov A."/>
            <person name="Ahrendt S.R."/>
            <person name="Lipzen A."/>
            <person name="Sullivan W."/>
            <person name="Andreopoulos W.B."/>
            <person name="Clum A."/>
            <person name="Lindquist E."/>
            <person name="Daum C."/>
            <person name="Ramamoorthy G.K."/>
            <person name="Gryganskyi A."/>
            <person name="Culley D."/>
            <person name="Magnuson J.K."/>
            <person name="James T.Y."/>
            <person name="O'Malley M.A."/>
            <person name="Stajich J.E."/>
            <person name="Spatafora J.W."/>
            <person name="Visel A."/>
            <person name="Grigoriev I.V."/>
        </authorList>
    </citation>
    <scope>NUCLEOTIDE SEQUENCE [LARGE SCALE GENOMIC DNA]</scope>
    <source>
        <strain evidence="3 4">CBS 115471</strain>
    </source>
</reference>
<comment type="caution">
    <text evidence="3">The sequence shown here is derived from an EMBL/GenBank/DDBJ whole genome shotgun (WGS) entry which is preliminary data.</text>
</comment>
<gene>
    <name evidence="3" type="ORF">BCR34DRAFT_664454</name>
</gene>
<keyword evidence="4" id="KW-1185">Reference proteome</keyword>
<sequence>MGRHYPALFLTDLLSVLSPLPSYSTHITWLRAKYLSPTPDGDQLFEVSTNYQTWLLCMRATVVHLKKHHPEIFDDFRVRHRRVTEDVMLMAELADCEGNYGDANVFSYTDQSSFPRLFFEKDFTSLGRPASEFSNPIDWMVRAEYPIYLAWKVVCPKESKDVSFDNYCLLRPYIREGILEDVLEDERVRGKMGVGKKRGGVGEKVEEGDDARGTIGSGAKKEDVEDRENAKIEEVEEKANVKVEKSDGDEDGNDEQQDGVEENGDGSDGGVPITNEPTT</sequence>
<feature type="chain" id="PRO_5010986514" evidence="2">
    <location>
        <begin position="25"/>
        <end position="279"/>
    </location>
</feature>
<keyword evidence="2" id="KW-0732">Signal</keyword>